<feature type="transmembrane region" description="Helical" evidence="8">
    <location>
        <begin position="108"/>
        <end position="129"/>
    </location>
</feature>
<dbReference type="PROSITE" id="PS50850">
    <property type="entry name" value="MFS"/>
    <property type="match status" value="1"/>
</dbReference>
<evidence type="ECO:0000313" key="10">
    <source>
        <dbReference type="EMBL" id="RYU92481.1"/>
    </source>
</evidence>
<evidence type="ECO:0000256" key="7">
    <source>
        <dbReference type="ARBA" id="ARBA00023136"/>
    </source>
</evidence>
<comment type="similarity">
    <text evidence="3">Belongs to the major facilitator superfamily. TCR/Tet family.</text>
</comment>
<dbReference type="SUPFAM" id="SSF103473">
    <property type="entry name" value="MFS general substrate transporter"/>
    <property type="match status" value="1"/>
</dbReference>
<feature type="transmembrane region" description="Helical" evidence="8">
    <location>
        <begin position="383"/>
        <end position="400"/>
    </location>
</feature>
<evidence type="ECO:0000256" key="4">
    <source>
        <dbReference type="ARBA" id="ARBA00022448"/>
    </source>
</evidence>
<dbReference type="AlphaFoldDB" id="A0A4Q5LSE5"/>
<evidence type="ECO:0000256" key="5">
    <source>
        <dbReference type="ARBA" id="ARBA00022692"/>
    </source>
</evidence>
<dbReference type="InterPro" id="IPR036259">
    <property type="entry name" value="MFS_trans_sf"/>
</dbReference>
<keyword evidence="5 8" id="KW-0812">Transmembrane</keyword>
<keyword evidence="4" id="KW-0813">Transport</keyword>
<dbReference type="PROSITE" id="PS00216">
    <property type="entry name" value="SUGAR_TRANSPORT_1"/>
    <property type="match status" value="1"/>
</dbReference>
<dbReference type="InterPro" id="IPR020846">
    <property type="entry name" value="MFS_dom"/>
</dbReference>
<reference evidence="10 11" key="1">
    <citation type="submission" date="2019-02" db="EMBL/GenBank/DDBJ databases">
        <title>Bacterial novel species Mucilaginibacter sp. 17JY9-4 isolated from soil.</title>
        <authorList>
            <person name="Jung H.-Y."/>
        </authorList>
    </citation>
    <scope>NUCLEOTIDE SEQUENCE [LARGE SCALE GENOMIC DNA]</scope>
    <source>
        <strain evidence="10 11">17JY9-4</strain>
    </source>
</reference>
<dbReference type="RefSeq" id="WP_129875208.1">
    <property type="nucleotide sequence ID" value="NZ_SEWG01000001.1"/>
</dbReference>
<dbReference type="EMBL" id="SEWG01000001">
    <property type="protein sequence ID" value="RYU92481.1"/>
    <property type="molecule type" value="Genomic_DNA"/>
</dbReference>
<comment type="subcellular location">
    <subcellularLocation>
        <location evidence="2">Membrane</location>
        <topology evidence="2">Multi-pass membrane protein</topology>
    </subcellularLocation>
</comment>
<gene>
    <name evidence="10" type="ORF">EWM62_03325</name>
</gene>
<dbReference type="InterPro" id="IPR005829">
    <property type="entry name" value="Sugar_transporter_CS"/>
</dbReference>
<dbReference type="InterPro" id="IPR011701">
    <property type="entry name" value="MFS"/>
</dbReference>
<keyword evidence="6 8" id="KW-1133">Transmembrane helix</keyword>
<sequence>MDTLTQPKKKAALSFIFFTLLIDVIGLAIIIPVFPKLIEKLIHGNISDASKISGLLFVAYSAMQFIFSPLVGNLSDKYGRRPVLLCSLLGFGIDYLFLAFAPTIGWLFVGRIIAGITGASFTTASAYIADVSEPEKRAQNFGMIGVAFGLGFIIGPVIGGVLGKYDTHYPFYAAAALALLNAAYGFFILPESLDKEHRREFDWKRANPMGSLVQLKKYPAVIGLAACLFIVYFAGHAVQSVWTYYTIEKFKWSEDVVGYSLGFIGLTIAAVQGGLIRVAIPKLGQNRSIWIGLVLYAIGMLLFGLANKSWMMFAFMIPYALGGICGPALQGVMTNEVPKNEQGELQGGLTSLMSLSSIFGPWFMTFVFYYFTKSDAPVHLPGAPYFIASALMLIAALLAVRSFKKEKQSEAKTAYNSNLH</sequence>
<organism evidence="10 11">
    <name type="scientific">Mucilaginibacter terrigena</name>
    <dbReference type="NCBI Taxonomy" id="2492395"/>
    <lineage>
        <taxon>Bacteria</taxon>
        <taxon>Pseudomonadati</taxon>
        <taxon>Bacteroidota</taxon>
        <taxon>Sphingobacteriia</taxon>
        <taxon>Sphingobacteriales</taxon>
        <taxon>Sphingobacteriaceae</taxon>
        <taxon>Mucilaginibacter</taxon>
    </lineage>
</organism>
<dbReference type="CDD" id="cd17388">
    <property type="entry name" value="MFS_TetA"/>
    <property type="match status" value="1"/>
</dbReference>
<keyword evidence="11" id="KW-1185">Reference proteome</keyword>
<evidence type="ECO:0000313" key="11">
    <source>
        <dbReference type="Proteomes" id="UP000293331"/>
    </source>
</evidence>
<accession>A0A4Q5LSE5</accession>
<feature type="transmembrane region" description="Helical" evidence="8">
    <location>
        <begin position="288"/>
        <end position="306"/>
    </location>
</feature>
<evidence type="ECO:0000256" key="6">
    <source>
        <dbReference type="ARBA" id="ARBA00022989"/>
    </source>
</evidence>
<evidence type="ECO:0000256" key="3">
    <source>
        <dbReference type="ARBA" id="ARBA00007520"/>
    </source>
</evidence>
<dbReference type="GO" id="GO:0022857">
    <property type="term" value="F:transmembrane transporter activity"/>
    <property type="evidence" value="ECO:0007669"/>
    <property type="project" value="InterPro"/>
</dbReference>
<dbReference type="Pfam" id="PF07690">
    <property type="entry name" value="MFS_1"/>
    <property type="match status" value="2"/>
</dbReference>
<feature type="transmembrane region" description="Helical" evidence="8">
    <location>
        <begin position="218"/>
        <end position="237"/>
    </location>
</feature>
<feature type="transmembrane region" description="Helical" evidence="8">
    <location>
        <begin position="312"/>
        <end position="332"/>
    </location>
</feature>
<comment type="function">
    <text evidence="1">Resistance to tetracycline by an active tetracycline efflux. This is an energy-dependent process that decreases the accumulation of the antibiotic in whole cells. This protein functions as a metal-tetracycline/H(+) antiporter.</text>
</comment>
<feature type="domain" description="Major facilitator superfamily (MFS) profile" evidence="9">
    <location>
        <begin position="12"/>
        <end position="407"/>
    </location>
</feature>
<dbReference type="Gene3D" id="1.20.1250.20">
    <property type="entry name" value="MFS general substrate transporter like domains"/>
    <property type="match status" value="1"/>
</dbReference>
<evidence type="ECO:0000256" key="1">
    <source>
        <dbReference type="ARBA" id="ARBA00003279"/>
    </source>
</evidence>
<dbReference type="Proteomes" id="UP000293331">
    <property type="component" value="Unassembled WGS sequence"/>
</dbReference>
<feature type="transmembrane region" description="Helical" evidence="8">
    <location>
        <begin position="352"/>
        <end position="371"/>
    </location>
</feature>
<name>A0A4Q5LSE5_9SPHI</name>
<keyword evidence="7 8" id="KW-0472">Membrane</keyword>
<evidence type="ECO:0000256" key="2">
    <source>
        <dbReference type="ARBA" id="ARBA00004141"/>
    </source>
</evidence>
<feature type="transmembrane region" description="Helical" evidence="8">
    <location>
        <begin position="12"/>
        <end position="34"/>
    </location>
</feature>
<dbReference type="InterPro" id="IPR001958">
    <property type="entry name" value="Tet-R_TetA/multi-R_MdtG-like"/>
</dbReference>
<evidence type="ECO:0000256" key="8">
    <source>
        <dbReference type="SAM" id="Phobius"/>
    </source>
</evidence>
<feature type="transmembrane region" description="Helical" evidence="8">
    <location>
        <begin position="83"/>
        <end position="102"/>
    </location>
</feature>
<comment type="caution">
    <text evidence="10">The sequence shown here is derived from an EMBL/GenBank/DDBJ whole genome shotgun (WGS) entry which is preliminary data.</text>
</comment>
<evidence type="ECO:0000259" key="9">
    <source>
        <dbReference type="PROSITE" id="PS50850"/>
    </source>
</evidence>
<dbReference type="PRINTS" id="PR01035">
    <property type="entry name" value="TCRTETA"/>
</dbReference>
<feature type="transmembrane region" description="Helical" evidence="8">
    <location>
        <begin position="169"/>
        <end position="189"/>
    </location>
</feature>
<feature type="transmembrane region" description="Helical" evidence="8">
    <location>
        <begin position="54"/>
        <end position="71"/>
    </location>
</feature>
<feature type="transmembrane region" description="Helical" evidence="8">
    <location>
        <begin position="257"/>
        <end position="276"/>
    </location>
</feature>
<dbReference type="GO" id="GO:0016020">
    <property type="term" value="C:membrane"/>
    <property type="evidence" value="ECO:0007669"/>
    <property type="project" value="UniProtKB-SubCell"/>
</dbReference>
<protein>
    <submittedName>
        <fullName evidence="10">MFS transporter</fullName>
    </submittedName>
</protein>
<dbReference type="OrthoDB" id="9793283at2"/>
<dbReference type="PANTHER" id="PTHR23504">
    <property type="entry name" value="MAJOR FACILITATOR SUPERFAMILY DOMAIN-CONTAINING PROTEIN 10"/>
    <property type="match status" value="1"/>
</dbReference>
<feature type="transmembrane region" description="Helical" evidence="8">
    <location>
        <begin position="141"/>
        <end position="163"/>
    </location>
</feature>
<proteinExistence type="inferred from homology"/>
<dbReference type="PANTHER" id="PTHR23504:SF15">
    <property type="entry name" value="MAJOR FACILITATOR SUPERFAMILY (MFS) PROFILE DOMAIN-CONTAINING PROTEIN"/>
    <property type="match status" value="1"/>
</dbReference>